<evidence type="ECO:0000256" key="1">
    <source>
        <dbReference type="SAM" id="Phobius"/>
    </source>
</evidence>
<feature type="transmembrane region" description="Helical" evidence="1">
    <location>
        <begin position="24"/>
        <end position="44"/>
    </location>
</feature>
<evidence type="ECO:0000313" key="3">
    <source>
        <dbReference type="Proteomes" id="UP000612282"/>
    </source>
</evidence>
<feature type="transmembrane region" description="Helical" evidence="1">
    <location>
        <begin position="177"/>
        <end position="195"/>
    </location>
</feature>
<gene>
    <name evidence="2" type="ORF">Aco03nite_003850</name>
</gene>
<feature type="transmembrane region" description="Helical" evidence="1">
    <location>
        <begin position="91"/>
        <end position="112"/>
    </location>
</feature>
<accession>A0ABQ3X0B9</accession>
<keyword evidence="1" id="KW-1133">Transmembrane helix</keyword>
<feature type="transmembrane region" description="Helical" evidence="1">
    <location>
        <begin position="51"/>
        <end position="71"/>
    </location>
</feature>
<protein>
    <submittedName>
        <fullName evidence="2">Uncharacterized protein</fullName>
    </submittedName>
</protein>
<dbReference type="EMBL" id="BOMG01000007">
    <property type="protein sequence ID" value="GID51981.1"/>
    <property type="molecule type" value="Genomic_DNA"/>
</dbReference>
<comment type="caution">
    <text evidence="2">The sequence shown here is derived from an EMBL/GenBank/DDBJ whole genome shotgun (WGS) entry which is preliminary data.</text>
</comment>
<keyword evidence="3" id="KW-1185">Reference proteome</keyword>
<proteinExistence type="predicted"/>
<dbReference type="Proteomes" id="UP000612282">
    <property type="component" value="Unassembled WGS sequence"/>
</dbReference>
<organism evidence="2 3">
    <name type="scientific">Actinoplanes couchii</name>
    <dbReference type="NCBI Taxonomy" id="403638"/>
    <lineage>
        <taxon>Bacteria</taxon>
        <taxon>Bacillati</taxon>
        <taxon>Actinomycetota</taxon>
        <taxon>Actinomycetes</taxon>
        <taxon>Micromonosporales</taxon>
        <taxon>Micromonosporaceae</taxon>
        <taxon>Actinoplanes</taxon>
    </lineage>
</organism>
<keyword evidence="1" id="KW-0472">Membrane</keyword>
<sequence length="255" mass="27059">MLHLGVFLVDDTSWYGPVSWRKPVTFGLSFGITLISIGWVVGYLEMGRRLSSWLLGVFTVDCVVEVGGITLQAWRGVPSHFNTETPFDRGVAMTLAVGGAVLVGTLGTYALVALRGWRRGAGRVRGDSAERLAVRAGFALLLVSLASGVAMVARGTILFRTVSPEVAYETAGALKPVHGVALHAVLVLPLLAVALRRLSQAAPGPDTARHGAATAGEREGGRWARLDERGRVRIVGWAVGIYVACTVLALVFSLT</sequence>
<keyword evidence="1" id="KW-0812">Transmembrane</keyword>
<reference evidence="2 3" key="1">
    <citation type="submission" date="2021-01" db="EMBL/GenBank/DDBJ databases">
        <title>Whole genome shotgun sequence of Actinoplanes couchii NBRC 106145.</title>
        <authorList>
            <person name="Komaki H."/>
            <person name="Tamura T."/>
        </authorList>
    </citation>
    <scope>NUCLEOTIDE SEQUENCE [LARGE SCALE GENOMIC DNA]</scope>
    <source>
        <strain evidence="2 3">NBRC 106145</strain>
    </source>
</reference>
<name>A0ABQ3X0B9_9ACTN</name>
<feature type="transmembrane region" description="Helical" evidence="1">
    <location>
        <begin position="132"/>
        <end position="157"/>
    </location>
</feature>
<evidence type="ECO:0000313" key="2">
    <source>
        <dbReference type="EMBL" id="GID51981.1"/>
    </source>
</evidence>
<feature type="transmembrane region" description="Helical" evidence="1">
    <location>
        <begin position="234"/>
        <end position="254"/>
    </location>
</feature>